<accession>A0A7S0AE41</accession>
<gene>
    <name evidence="3" type="ORF">MPOL1434_LOCUS999</name>
</gene>
<name>A0A7S0AE41_9STRA</name>
<sequence>MFQLLNLIFARRKLHGKGSKIGSPGAAAMEFLDTSMLSWKNLVMRCVPRMVATVLGSFAVDINVGCDMAFLASRVAEWRESGNEQFERIVLALAAVSCFFAVIFWITNVLYPIWFVHLRADDERQKYVLAGFDQRSGYRKYRYKERRHIPIAIVLLFLDDGLEVILSILVLMKRDISGRSAVVPWLNIASSICVFLWITYTRIKNDLRAKEVTGGTSSTLDPDPAPEPEPDPETNRWFDWLIFRHISP</sequence>
<reference evidence="3" key="1">
    <citation type="submission" date="2021-01" db="EMBL/GenBank/DDBJ databases">
        <authorList>
            <person name="Corre E."/>
            <person name="Pelletier E."/>
            <person name="Niang G."/>
            <person name="Scheremetjew M."/>
            <person name="Finn R."/>
            <person name="Kale V."/>
            <person name="Holt S."/>
            <person name="Cochrane G."/>
            <person name="Meng A."/>
            <person name="Brown T."/>
            <person name="Cohen L."/>
        </authorList>
    </citation>
    <scope>NUCLEOTIDE SEQUENCE</scope>
    <source>
        <strain evidence="3">CCMP3303</strain>
    </source>
</reference>
<feature type="transmembrane region" description="Helical" evidence="2">
    <location>
        <begin position="149"/>
        <end position="170"/>
    </location>
</feature>
<feature type="transmembrane region" description="Helical" evidence="2">
    <location>
        <begin position="91"/>
        <end position="116"/>
    </location>
</feature>
<feature type="transmembrane region" description="Helical" evidence="2">
    <location>
        <begin position="182"/>
        <end position="200"/>
    </location>
</feature>
<dbReference type="AlphaFoldDB" id="A0A7S0AE41"/>
<keyword evidence="2" id="KW-1133">Transmembrane helix</keyword>
<keyword evidence="2" id="KW-0472">Membrane</keyword>
<feature type="region of interest" description="Disordered" evidence="1">
    <location>
        <begin position="213"/>
        <end position="234"/>
    </location>
</feature>
<evidence type="ECO:0000313" key="3">
    <source>
        <dbReference type="EMBL" id="CAD8360557.1"/>
    </source>
</evidence>
<dbReference type="EMBL" id="HBEJ01001726">
    <property type="protein sequence ID" value="CAD8360557.1"/>
    <property type="molecule type" value="Transcribed_RNA"/>
</dbReference>
<organism evidence="3">
    <name type="scientific">Minutocellus polymorphus</name>
    <dbReference type="NCBI Taxonomy" id="265543"/>
    <lineage>
        <taxon>Eukaryota</taxon>
        <taxon>Sar</taxon>
        <taxon>Stramenopiles</taxon>
        <taxon>Ochrophyta</taxon>
        <taxon>Bacillariophyta</taxon>
        <taxon>Mediophyceae</taxon>
        <taxon>Cymatosirophycidae</taxon>
        <taxon>Cymatosirales</taxon>
        <taxon>Cymatosiraceae</taxon>
        <taxon>Minutocellus</taxon>
    </lineage>
</organism>
<evidence type="ECO:0000256" key="1">
    <source>
        <dbReference type="SAM" id="MobiDB-lite"/>
    </source>
</evidence>
<proteinExistence type="predicted"/>
<keyword evidence="2" id="KW-0812">Transmembrane</keyword>
<protein>
    <submittedName>
        <fullName evidence="3">Uncharacterized protein</fullName>
    </submittedName>
</protein>
<evidence type="ECO:0000256" key="2">
    <source>
        <dbReference type="SAM" id="Phobius"/>
    </source>
</evidence>